<comment type="caution">
    <text evidence="7">The sequence shown here is derived from an EMBL/GenBank/DDBJ whole genome shotgun (WGS) entry which is preliminary data.</text>
</comment>
<feature type="transmembrane region" description="Helical" evidence="6">
    <location>
        <begin position="453"/>
        <end position="471"/>
    </location>
</feature>
<dbReference type="InterPro" id="IPR002293">
    <property type="entry name" value="AA/rel_permease1"/>
</dbReference>
<dbReference type="EMBL" id="SORZ01000001">
    <property type="protein sequence ID" value="TPW35585.1"/>
    <property type="molecule type" value="Genomic_DNA"/>
</dbReference>
<proteinExistence type="predicted"/>
<dbReference type="Pfam" id="PF13520">
    <property type="entry name" value="AA_permease_2"/>
    <property type="match status" value="1"/>
</dbReference>
<feature type="transmembrane region" description="Helical" evidence="6">
    <location>
        <begin position="318"/>
        <end position="339"/>
    </location>
</feature>
<dbReference type="PIRSF" id="PIRSF006060">
    <property type="entry name" value="AA_transporter"/>
    <property type="match status" value="1"/>
</dbReference>
<dbReference type="PANTHER" id="PTHR43243:SF4">
    <property type="entry name" value="CATIONIC AMINO ACID TRANSPORTER 4"/>
    <property type="match status" value="1"/>
</dbReference>
<sequence length="492" mass="52663">MLHSLWRTKPITSETEEDESSGLKRVFGPWQLIALGVGVTIGAGLFSLTGIAAGQYAGPAVTLSFLIAALACSFAGLCYAELAGMIPASGSAYSYAYASMGEFAAWTIGWDLILEFTVNASAVASSWAGYLNSLLNGWGLSIDPRLLSSPLLLVRTADGHMVHGWLNAPSVFIVFAVMFMLMSGTSGSSKVNTLIVLLKLAIIIGVIALCVPVLKASNYHPFIPANTGRFGQFGASGLLRAAALIFFSYIGFEIVSTVAKDTRDPQKNIPIGILGTLFVCAVIYAVFSFILVGVVNYRALANDPNPVATAMDAIHMPWMAQVVKLGITIGYIAGIYGLMLGQSRVAMAMSEDGLLPAIFAKVNPRTQTPNFSYFVTASLTAVLTAFLPLEMLGNMTSIGTLLAFIIVCIGVMALRLKAPELPRRFWVPGGTFLVPCLGILSCGIVMFSMDGRTWLQLVLWLLVGVIVYFAYARPHSYLHLASLAEETARKLK</sequence>
<dbReference type="GO" id="GO:0016020">
    <property type="term" value="C:membrane"/>
    <property type="evidence" value="ECO:0007669"/>
    <property type="project" value="UniProtKB-SubCell"/>
</dbReference>
<feature type="transmembrane region" description="Helical" evidence="6">
    <location>
        <begin position="32"/>
        <end position="54"/>
    </location>
</feature>
<reference evidence="7 8" key="1">
    <citation type="submission" date="2019-03" db="EMBL/GenBank/DDBJ databases">
        <title>The complete genome sequence of Neokomagataea sp. Jb2 NBRC113641.</title>
        <authorList>
            <person name="Chua K.-O."/>
            <person name="Chan K.-G."/>
            <person name="See-Too W.-S."/>
        </authorList>
    </citation>
    <scope>NUCLEOTIDE SEQUENCE [LARGE SCALE GENOMIC DNA]</scope>
    <source>
        <strain evidence="7 8">Jb2</strain>
    </source>
</reference>
<keyword evidence="3 6" id="KW-0812">Transmembrane</keyword>
<keyword evidence="2" id="KW-0813">Transport</keyword>
<evidence type="ECO:0000256" key="5">
    <source>
        <dbReference type="ARBA" id="ARBA00023136"/>
    </source>
</evidence>
<comment type="subcellular location">
    <subcellularLocation>
        <location evidence="1">Membrane</location>
        <topology evidence="1">Multi-pass membrane protein</topology>
    </subcellularLocation>
</comment>
<feature type="transmembrane region" description="Helical" evidence="6">
    <location>
        <begin position="426"/>
        <end position="447"/>
    </location>
</feature>
<protein>
    <submittedName>
        <fullName evidence="7">Amino acid permease</fullName>
    </submittedName>
</protein>
<feature type="transmembrane region" description="Helical" evidence="6">
    <location>
        <begin position="238"/>
        <end position="259"/>
    </location>
</feature>
<evidence type="ECO:0000313" key="7">
    <source>
        <dbReference type="EMBL" id="TPW35585.1"/>
    </source>
</evidence>
<accession>A0A506UQE6</accession>
<keyword evidence="4 6" id="KW-1133">Transmembrane helix</keyword>
<feature type="transmembrane region" description="Helical" evidence="6">
    <location>
        <begin position="60"/>
        <end position="80"/>
    </location>
</feature>
<gene>
    <name evidence="7" type="ORF">E3202_00995</name>
</gene>
<evidence type="ECO:0000256" key="1">
    <source>
        <dbReference type="ARBA" id="ARBA00004141"/>
    </source>
</evidence>
<evidence type="ECO:0000256" key="4">
    <source>
        <dbReference type="ARBA" id="ARBA00022989"/>
    </source>
</evidence>
<organism evidence="7 8">
    <name type="scientific">Oecophyllibacter saccharovorans</name>
    <dbReference type="NCBI Taxonomy" id="2558360"/>
    <lineage>
        <taxon>Bacteria</taxon>
        <taxon>Pseudomonadati</taxon>
        <taxon>Pseudomonadota</taxon>
        <taxon>Alphaproteobacteria</taxon>
        <taxon>Acetobacterales</taxon>
        <taxon>Acetobacteraceae</taxon>
        <taxon>Oecophyllibacter</taxon>
    </lineage>
</organism>
<dbReference type="RefSeq" id="WP_165600079.1">
    <property type="nucleotide sequence ID" value="NZ_SORZ01000001.1"/>
</dbReference>
<dbReference type="Gene3D" id="1.20.1740.10">
    <property type="entry name" value="Amino acid/polyamine transporter I"/>
    <property type="match status" value="1"/>
</dbReference>
<evidence type="ECO:0000256" key="3">
    <source>
        <dbReference type="ARBA" id="ARBA00022692"/>
    </source>
</evidence>
<feature type="transmembrane region" description="Helical" evidence="6">
    <location>
        <begin position="162"/>
        <end position="182"/>
    </location>
</feature>
<keyword evidence="5 6" id="KW-0472">Membrane</keyword>
<name>A0A506UQE6_9PROT</name>
<dbReference type="GO" id="GO:0015171">
    <property type="term" value="F:amino acid transmembrane transporter activity"/>
    <property type="evidence" value="ECO:0007669"/>
    <property type="project" value="TreeGrafter"/>
</dbReference>
<evidence type="ECO:0000313" key="8">
    <source>
        <dbReference type="Proteomes" id="UP000315037"/>
    </source>
</evidence>
<dbReference type="Proteomes" id="UP000315037">
    <property type="component" value="Unassembled WGS sequence"/>
</dbReference>
<feature type="transmembrane region" description="Helical" evidence="6">
    <location>
        <begin position="194"/>
        <end position="214"/>
    </location>
</feature>
<dbReference type="PANTHER" id="PTHR43243">
    <property type="entry name" value="INNER MEMBRANE TRANSPORTER YGJI-RELATED"/>
    <property type="match status" value="1"/>
</dbReference>
<feature type="transmembrane region" description="Helical" evidence="6">
    <location>
        <begin position="271"/>
        <end position="298"/>
    </location>
</feature>
<keyword evidence="8" id="KW-1185">Reference proteome</keyword>
<feature type="transmembrane region" description="Helical" evidence="6">
    <location>
        <begin position="395"/>
        <end position="414"/>
    </location>
</feature>
<feature type="transmembrane region" description="Helical" evidence="6">
    <location>
        <begin position="371"/>
        <end position="389"/>
    </location>
</feature>
<evidence type="ECO:0000256" key="6">
    <source>
        <dbReference type="SAM" id="Phobius"/>
    </source>
</evidence>
<evidence type="ECO:0000256" key="2">
    <source>
        <dbReference type="ARBA" id="ARBA00022448"/>
    </source>
</evidence>
<dbReference type="AlphaFoldDB" id="A0A506UQE6"/>